<dbReference type="Proteomes" id="UP000261540">
    <property type="component" value="Unplaced"/>
</dbReference>
<feature type="region of interest" description="Disordered" evidence="1">
    <location>
        <begin position="479"/>
        <end position="530"/>
    </location>
</feature>
<feature type="compositionally biased region" description="Basic and acidic residues" evidence="1">
    <location>
        <begin position="479"/>
        <end position="493"/>
    </location>
</feature>
<sequence length="643" mass="68435">MAAVAAEPRAAGAPSAVGDGSELEPEPAAQSIEAEAGRAEECTSVTGAAALAEDGDAARECPARSEKRDRPDSEAAGKARTTLPGHAGTGHPGESDSEASPTCHGATEPGRDGGNLIAEFLPSAKAPSELSPVEPRSCSQPTFRAGAELPAVSLHSHPAHPPVMETGPAETVTVGSVLPEPDATEPGVIEREGAATGPWLETGPGLRLLQDAAPPQPQDRSDSQLVVEETDNLGSTEAETDIIAEPTERCPAYPCDTPAGRDCAASGPADAHLPSRTPDEPAECDVKPAVPCAASITQLIPGSEVRVSLDHIIDDALVVSFQLGEKLFSGVLMDLSKRFGPYGIPVTVFPKREHRDKSESMQLRNESFQPETEKSEDQDSSASPKEPDQSPALSDPTPSLWTSKPPPLFQEGVPYPPPLFIRDTYNQSIPQPPPRKIKRPKRRLYREEPTSIMNAIKLRPRQVLCDKCKGAVVGDKRELRRGPGADYRGEDAKRRKNEGPLIKRPRSEDRGRGTDGSKRHAPAVGQAKTGKVVKAVTTTAAANNSRVQLSTKKVLQSKNVDHSKAREVLKMAKAQRRQRDTAGGDAAAKTTRASSLRDAHQKVHFTRRVHQVSGAGGGGPRRTNPLPPRIRIKPQSTATLKGC</sequence>
<feature type="compositionally biased region" description="Polar residues" evidence="1">
    <location>
        <begin position="634"/>
        <end position="643"/>
    </location>
</feature>
<evidence type="ECO:0000313" key="2">
    <source>
        <dbReference type="Ensembl" id="ENSPKIP00000041588.1"/>
    </source>
</evidence>
<dbReference type="OrthoDB" id="5964980at2759"/>
<reference evidence="2" key="2">
    <citation type="submission" date="2025-09" db="UniProtKB">
        <authorList>
            <consortium name="Ensembl"/>
        </authorList>
    </citation>
    <scope>IDENTIFICATION</scope>
</reference>
<keyword evidence="3" id="KW-1185">Reference proteome</keyword>
<protein>
    <submittedName>
        <fullName evidence="2">PWWP domain containing 2A</fullName>
    </submittedName>
</protein>
<dbReference type="AlphaFoldDB" id="A0A3B3TGQ5"/>
<feature type="region of interest" description="Disordered" evidence="1">
    <location>
        <begin position="1"/>
        <end position="144"/>
    </location>
</feature>
<feature type="compositionally biased region" description="Low complexity" evidence="1">
    <location>
        <begin position="583"/>
        <end position="593"/>
    </location>
</feature>
<organism evidence="2 3">
    <name type="scientific">Paramormyrops kingsleyae</name>
    <dbReference type="NCBI Taxonomy" id="1676925"/>
    <lineage>
        <taxon>Eukaryota</taxon>
        <taxon>Metazoa</taxon>
        <taxon>Chordata</taxon>
        <taxon>Craniata</taxon>
        <taxon>Vertebrata</taxon>
        <taxon>Euteleostomi</taxon>
        <taxon>Actinopterygii</taxon>
        <taxon>Neopterygii</taxon>
        <taxon>Teleostei</taxon>
        <taxon>Osteoglossocephala</taxon>
        <taxon>Osteoglossomorpha</taxon>
        <taxon>Osteoglossiformes</taxon>
        <taxon>Mormyridae</taxon>
        <taxon>Paramormyrops</taxon>
    </lineage>
</organism>
<feature type="compositionally biased region" description="Low complexity" evidence="1">
    <location>
        <begin position="1"/>
        <end position="16"/>
    </location>
</feature>
<accession>A0A3B3TGQ5</accession>
<reference evidence="2" key="1">
    <citation type="submission" date="2025-08" db="UniProtKB">
        <authorList>
            <consortium name="Ensembl"/>
        </authorList>
    </citation>
    <scope>IDENTIFICATION</scope>
</reference>
<proteinExistence type="predicted"/>
<evidence type="ECO:0000256" key="1">
    <source>
        <dbReference type="SAM" id="MobiDB-lite"/>
    </source>
</evidence>
<feature type="compositionally biased region" description="Pro residues" evidence="1">
    <location>
        <begin position="404"/>
        <end position="419"/>
    </location>
</feature>
<feature type="compositionally biased region" description="Polar residues" evidence="1">
    <location>
        <begin position="360"/>
        <end position="370"/>
    </location>
</feature>
<feature type="compositionally biased region" description="Basic and acidic residues" evidence="1">
    <location>
        <begin position="56"/>
        <end position="77"/>
    </location>
</feature>
<feature type="region of interest" description="Disordered" evidence="1">
    <location>
        <begin position="572"/>
        <end position="643"/>
    </location>
</feature>
<dbReference type="Ensembl" id="ENSPKIT00000022624.1">
    <property type="protein sequence ID" value="ENSPKIP00000041588.1"/>
    <property type="gene ID" value="ENSPKIG00000018078.1"/>
</dbReference>
<feature type="region of interest" description="Disordered" evidence="1">
    <location>
        <begin position="353"/>
        <end position="443"/>
    </location>
</feature>
<dbReference type="GeneTree" id="ENSGT00940000157692"/>
<evidence type="ECO:0000313" key="3">
    <source>
        <dbReference type="Proteomes" id="UP000261540"/>
    </source>
</evidence>
<name>A0A3B3TGQ5_9TELE</name>
<feature type="region of interest" description="Disordered" evidence="1">
    <location>
        <begin position="195"/>
        <end position="225"/>
    </location>
</feature>
<feature type="compositionally biased region" description="Basic and acidic residues" evidence="1">
    <location>
        <begin position="505"/>
        <end position="518"/>
    </location>
</feature>